<sequence>MKAASILQKMAPALPSKSCFLLIAILFVFLLVSCKRQENQEPAQSWPQVEPQEETKPAPPPAPKITEDIYVDITARAALIFDRYKEDLDEAHRQMDLVYQKYGITFTDYDRYRRNLTTDQKRRLEKLVQEQIQKVYKEYFEDLK</sequence>
<dbReference type="Proteomes" id="UP000257323">
    <property type="component" value="Unassembled WGS sequence"/>
</dbReference>
<organism evidence="2 3">
    <name type="scientific">Candidatus Saccharicenans subterraneus</name>
    <dbReference type="NCBI Taxonomy" id="2508984"/>
    <lineage>
        <taxon>Bacteria</taxon>
        <taxon>Candidatus Aminicenantota</taxon>
        <taxon>Candidatus Aminicenantia</taxon>
        <taxon>Candidatus Aminicenantales</taxon>
        <taxon>Candidatus Saccharicenantaceae</taxon>
        <taxon>Candidatus Saccharicenans</taxon>
    </lineage>
</organism>
<dbReference type="PROSITE" id="PS51257">
    <property type="entry name" value="PROKAR_LIPOPROTEIN"/>
    <property type="match status" value="1"/>
</dbReference>
<evidence type="ECO:0000256" key="1">
    <source>
        <dbReference type="SAM" id="MobiDB-lite"/>
    </source>
</evidence>
<comment type="caution">
    <text evidence="2">The sequence shown here is derived from an EMBL/GenBank/DDBJ whole genome shotgun (WGS) entry which is preliminary data.</text>
</comment>
<reference evidence="2 3" key="1">
    <citation type="submission" date="2018-08" db="EMBL/GenBank/DDBJ databases">
        <title>Genome analysis of the thermophilic bacterium of the candidate phylum Aminicenantes from deep subsurface aquifer revealed its physiology and ecological role.</title>
        <authorList>
            <person name="Kadnikov V.V."/>
            <person name="Mardanov A.V."/>
            <person name="Beletsky A.V."/>
            <person name="Karnachuk O.V."/>
            <person name="Ravin N.V."/>
        </authorList>
    </citation>
    <scope>NUCLEOTIDE SEQUENCE [LARGE SCALE GENOMIC DNA]</scope>
    <source>
        <strain evidence="2">BY38</strain>
    </source>
</reference>
<gene>
    <name evidence="2" type="ORF">OP8BY_2016</name>
</gene>
<evidence type="ECO:0008006" key="4">
    <source>
        <dbReference type="Google" id="ProtNLM"/>
    </source>
</evidence>
<proteinExistence type="predicted"/>
<dbReference type="EMBL" id="QUAH01000005">
    <property type="protein sequence ID" value="RFT16010.1"/>
    <property type="molecule type" value="Genomic_DNA"/>
</dbReference>
<evidence type="ECO:0000313" key="3">
    <source>
        <dbReference type="Proteomes" id="UP000257323"/>
    </source>
</evidence>
<feature type="region of interest" description="Disordered" evidence="1">
    <location>
        <begin position="41"/>
        <end position="65"/>
    </location>
</feature>
<protein>
    <recommendedName>
        <fullName evidence="4">Lipoprotein</fullName>
    </recommendedName>
</protein>
<dbReference type="AlphaFoldDB" id="A0A3E2BMM3"/>
<accession>A0A3E2BMM3</accession>
<evidence type="ECO:0000313" key="2">
    <source>
        <dbReference type="EMBL" id="RFT16010.1"/>
    </source>
</evidence>
<name>A0A3E2BMM3_9BACT</name>